<gene>
    <name evidence="1" type="ORF">FJZ00_00850</name>
</gene>
<dbReference type="Proteomes" id="UP000703893">
    <property type="component" value="Unassembled WGS sequence"/>
</dbReference>
<accession>A0A937X3I8</accession>
<evidence type="ECO:0000313" key="2">
    <source>
        <dbReference type="Proteomes" id="UP000703893"/>
    </source>
</evidence>
<organism evidence="1 2">
    <name type="scientific">Candidatus Tanganyikabacteria bacterium</name>
    <dbReference type="NCBI Taxonomy" id="2961651"/>
    <lineage>
        <taxon>Bacteria</taxon>
        <taxon>Bacillati</taxon>
        <taxon>Candidatus Sericytochromatia</taxon>
        <taxon>Candidatus Tanganyikabacteria</taxon>
    </lineage>
</organism>
<dbReference type="SUPFAM" id="SSF160246">
    <property type="entry name" value="EspE N-terminal domain-like"/>
    <property type="match status" value="1"/>
</dbReference>
<protein>
    <submittedName>
        <fullName evidence="1">Uncharacterized protein</fullName>
    </submittedName>
</protein>
<dbReference type="AlphaFoldDB" id="A0A937X3I8"/>
<dbReference type="EMBL" id="VGJX01000024">
    <property type="protein sequence ID" value="MBM3273670.1"/>
    <property type="molecule type" value="Genomic_DNA"/>
</dbReference>
<proteinExistence type="predicted"/>
<sequence>MEGTERIVLMGFVSEPATAGELEVLENDVRLAQILLRTGRVTIEGLARGAKLRRETGLLFEHCLVRAGAVDFDGMLDALAERRTMAPRDKPHCEPMRAMRP</sequence>
<comment type="caution">
    <text evidence="1">The sequence shown here is derived from an EMBL/GenBank/DDBJ whole genome shotgun (WGS) entry which is preliminary data.</text>
</comment>
<dbReference type="InterPro" id="IPR037257">
    <property type="entry name" value="T2SS_E_N_sf"/>
</dbReference>
<evidence type="ECO:0000313" key="1">
    <source>
        <dbReference type="EMBL" id="MBM3273670.1"/>
    </source>
</evidence>
<reference evidence="1 2" key="1">
    <citation type="submission" date="2019-03" db="EMBL/GenBank/DDBJ databases">
        <title>Lake Tanganyika Metagenome-Assembled Genomes (MAGs).</title>
        <authorList>
            <person name="Tran P."/>
        </authorList>
    </citation>
    <scope>NUCLEOTIDE SEQUENCE [LARGE SCALE GENOMIC DNA]</scope>
    <source>
        <strain evidence="1">K_DeepCast_65m_m2_236</strain>
    </source>
</reference>
<name>A0A937X3I8_9BACT</name>